<gene>
    <name evidence="1" type="ORF">OTU49_006581</name>
</gene>
<dbReference type="Proteomes" id="UP001445076">
    <property type="component" value="Unassembled WGS sequence"/>
</dbReference>
<dbReference type="EMBL" id="JARKIK010000054">
    <property type="protein sequence ID" value="KAK8733322.1"/>
    <property type="molecule type" value="Genomic_DNA"/>
</dbReference>
<name>A0AAW0WMX1_CHEQU</name>
<sequence>MDIFQTPKSQFVATWASTSVYLHIYCLYYSSGLYSVHLFNINNGIILFNGGRILFVRRNVSISRDAGVKSYNGQLREAVAHLTEAFHRLTGSLYLTLGVQALRYATADMEFINSRR</sequence>
<evidence type="ECO:0000313" key="2">
    <source>
        <dbReference type="Proteomes" id="UP001445076"/>
    </source>
</evidence>
<evidence type="ECO:0000313" key="1">
    <source>
        <dbReference type="EMBL" id="KAK8733322.1"/>
    </source>
</evidence>
<dbReference type="AlphaFoldDB" id="A0AAW0WMX1"/>
<comment type="caution">
    <text evidence="1">The sequence shown here is derived from an EMBL/GenBank/DDBJ whole genome shotgun (WGS) entry which is preliminary data.</text>
</comment>
<accession>A0AAW0WMX1</accession>
<keyword evidence="2" id="KW-1185">Reference proteome</keyword>
<reference evidence="1 2" key="1">
    <citation type="journal article" date="2024" name="BMC Genomics">
        <title>Genome assembly of redclaw crayfish (Cherax quadricarinatus) provides insights into its immune adaptation and hypoxia tolerance.</title>
        <authorList>
            <person name="Liu Z."/>
            <person name="Zheng J."/>
            <person name="Li H."/>
            <person name="Fang K."/>
            <person name="Wang S."/>
            <person name="He J."/>
            <person name="Zhou D."/>
            <person name="Weng S."/>
            <person name="Chi M."/>
            <person name="Gu Z."/>
            <person name="He J."/>
            <person name="Li F."/>
            <person name="Wang M."/>
        </authorList>
    </citation>
    <scope>NUCLEOTIDE SEQUENCE [LARGE SCALE GENOMIC DNA]</scope>
    <source>
        <strain evidence="1">ZL_2023a</strain>
    </source>
</reference>
<organism evidence="1 2">
    <name type="scientific">Cherax quadricarinatus</name>
    <name type="common">Australian red claw crayfish</name>
    <dbReference type="NCBI Taxonomy" id="27406"/>
    <lineage>
        <taxon>Eukaryota</taxon>
        <taxon>Metazoa</taxon>
        <taxon>Ecdysozoa</taxon>
        <taxon>Arthropoda</taxon>
        <taxon>Crustacea</taxon>
        <taxon>Multicrustacea</taxon>
        <taxon>Malacostraca</taxon>
        <taxon>Eumalacostraca</taxon>
        <taxon>Eucarida</taxon>
        <taxon>Decapoda</taxon>
        <taxon>Pleocyemata</taxon>
        <taxon>Astacidea</taxon>
        <taxon>Parastacoidea</taxon>
        <taxon>Parastacidae</taxon>
        <taxon>Cherax</taxon>
    </lineage>
</organism>
<proteinExistence type="predicted"/>
<protein>
    <submittedName>
        <fullName evidence="1">Uncharacterized protein</fullName>
    </submittedName>
</protein>